<organism evidence="2 3">
    <name type="scientific">Lolium multiflorum</name>
    <name type="common">Italian ryegrass</name>
    <name type="synonym">Lolium perenne subsp. multiflorum</name>
    <dbReference type="NCBI Taxonomy" id="4521"/>
    <lineage>
        <taxon>Eukaryota</taxon>
        <taxon>Viridiplantae</taxon>
        <taxon>Streptophyta</taxon>
        <taxon>Embryophyta</taxon>
        <taxon>Tracheophyta</taxon>
        <taxon>Spermatophyta</taxon>
        <taxon>Magnoliopsida</taxon>
        <taxon>Liliopsida</taxon>
        <taxon>Poales</taxon>
        <taxon>Poaceae</taxon>
        <taxon>BOP clade</taxon>
        <taxon>Pooideae</taxon>
        <taxon>Poodae</taxon>
        <taxon>Poeae</taxon>
        <taxon>Poeae Chloroplast Group 2 (Poeae type)</taxon>
        <taxon>Loliodinae</taxon>
        <taxon>Loliinae</taxon>
        <taxon>Lolium</taxon>
    </lineage>
</organism>
<evidence type="ECO:0000313" key="3">
    <source>
        <dbReference type="Proteomes" id="UP001231189"/>
    </source>
</evidence>
<name>A0AAD8T7S6_LOLMU</name>
<dbReference type="PANTHER" id="PTHR33165">
    <property type="entry name" value="F-BOX DOMAIN CONTAINING PROTEIN-LIKE-RELATED"/>
    <property type="match status" value="1"/>
</dbReference>
<dbReference type="AlphaFoldDB" id="A0AAD8T7S6"/>
<protein>
    <recommendedName>
        <fullName evidence="1">KIB1-4 beta-propeller domain-containing protein</fullName>
    </recommendedName>
</protein>
<dbReference type="Proteomes" id="UP001231189">
    <property type="component" value="Unassembled WGS sequence"/>
</dbReference>
<accession>A0AAD8T7S6</accession>
<reference evidence="2" key="1">
    <citation type="submission" date="2023-07" db="EMBL/GenBank/DDBJ databases">
        <title>A chromosome-level genome assembly of Lolium multiflorum.</title>
        <authorList>
            <person name="Chen Y."/>
            <person name="Copetti D."/>
            <person name="Kolliker R."/>
            <person name="Studer B."/>
        </authorList>
    </citation>
    <scope>NUCLEOTIDE SEQUENCE</scope>
    <source>
        <strain evidence="2">02402/16</strain>
        <tissue evidence="2">Leaf</tissue>
    </source>
</reference>
<proteinExistence type="predicted"/>
<keyword evidence="3" id="KW-1185">Reference proteome</keyword>
<dbReference type="InterPro" id="IPR005174">
    <property type="entry name" value="KIB1-4_b-propeller"/>
</dbReference>
<dbReference type="PANTHER" id="PTHR33165:SF35">
    <property type="entry name" value="DUF295 DOMAIN-CONTAINING PROTEIN"/>
    <property type="match status" value="1"/>
</dbReference>
<comment type="caution">
    <text evidence="2">The sequence shown here is derived from an EMBL/GenBank/DDBJ whole genome shotgun (WGS) entry which is preliminary data.</text>
</comment>
<dbReference type="Pfam" id="PF03478">
    <property type="entry name" value="Beta-prop_KIB1-4"/>
    <property type="match status" value="1"/>
</dbReference>
<evidence type="ECO:0000259" key="1">
    <source>
        <dbReference type="Pfam" id="PF03478"/>
    </source>
</evidence>
<evidence type="ECO:0000313" key="2">
    <source>
        <dbReference type="EMBL" id="KAK1670635.1"/>
    </source>
</evidence>
<dbReference type="EMBL" id="JAUUTY010000003">
    <property type="protein sequence ID" value="KAK1670635.1"/>
    <property type="molecule type" value="Genomic_DNA"/>
</dbReference>
<feature type="domain" description="KIB1-4 beta-propeller" evidence="1">
    <location>
        <begin position="80"/>
        <end position="296"/>
    </location>
</feature>
<gene>
    <name evidence="2" type="ORF">QYE76_058794</name>
</gene>
<sequence>MAIDWSSLPSDLLRRIGDHHLAAGDIDCYMDMRSVCNSWRSAISKPRPLGAGADLRFRPRQWVMLDEKESQEAADGRRLFVNVSTGRFLRRRVPMLHDHHLLAASHGLLVLREKSYPHTTRILDPFTGSTLVRAPDVREDDGMNMMTVYFVPDPGSELRAVQFPHYSEDRIMYYVHSVVTYAGHVYVVDSEGCMFRILGGEERPSFGYGDLIARMDFGGGMYLVESAGELLLVRLHHAGGAAEVYRVDVERKVVESLPSIGSRALFLGSKCLSVDADKFVAIDPNCVYHTGFSFGDGFLPWLAAHRYDLGNGGEQEDVSDDLDVNTEDRLVGPPSLVKVLLDYCNLLADQ</sequence>